<dbReference type="InterPro" id="IPR010982">
    <property type="entry name" value="Lambda_DNA-bd_dom_sf"/>
</dbReference>
<dbReference type="InterPro" id="IPR001387">
    <property type="entry name" value="Cro/C1-type_HTH"/>
</dbReference>
<reference evidence="2 3" key="1">
    <citation type="submission" date="2019-03" db="EMBL/GenBank/DDBJ databases">
        <title>Draft genome sequences of novel Actinobacteria.</title>
        <authorList>
            <person name="Sahin N."/>
            <person name="Ay H."/>
            <person name="Saygin H."/>
        </authorList>
    </citation>
    <scope>NUCLEOTIDE SEQUENCE [LARGE SCALE GENOMIC DNA]</scope>
    <source>
        <strain evidence="2 3">H3C3</strain>
    </source>
</reference>
<dbReference type="AlphaFoldDB" id="A0A4R5BM86"/>
<protein>
    <submittedName>
        <fullName evidence="2">XRE family transcriptional regulator</fullName>
    </submittedName>
</protein>
<dbReference type="Gene3D" id="1.10.260.40">
    <property type="entry name" value="lambda repressor-like DNA-binding domains"/>
    <property type="match status" value="1"/>
</dbReference>
<dbReference type="GO" id="GO:0003677">
    <property type="term" value="F:DNA binding"/>
    <property type="evidence" value="ECO:0007669"/>
    <property type="project" value="InterPro"/>
</dbReference>
<organism evidence="2 3">
    <name type="scientific">Actinomadura rubrisoli</name>
    <dbReference type="NCBI Taxonomy" id="2530368"/>
    <lineage>
        <taxon>Bacteria</taxon>
        <taxon>Bacillati</taxon>
        <taxon>Actinomycetota</taxon>
        <taxon>Actinomycetes</taxon>
        <taxon>Streptosporangiales</taxon>
        <taxon>Thermomonosporaceae</taxon>
        <taxon>Actinomadura</taxon>
    </lineage>
</organism>
<dbReference type="EMBL" id="SMKU01000080">
    <property type="protein sequence ID" value="TDD86416.1"/>
    <property type="molecule type" value="Genomic_DNA"/>
</dbReference>
<dbReference type="CDD" id="cd00093">
    <property type="entry name" value="HTH_XRE"/>
    <property type="match status" value="1"/>
</dbReference>
<dbReference type="Pfam" id="PF19054">
    <property type="entry name" value="DUF5753"/>
    <property type="match status" value="1"/>
</dbReference>
<dbReference type="SMART" id="SM00530">
    <property type="entry name" value="HTH_XRE"/>
    <property type="match status" value="1"/>
</dbReference>
<sequence>MEDYGMAPRNHTTATRSFGTAIRTIRESKQPKISQRQLAELMHVSESLVAAWESGRQHPKPAYLPQLISILEIDTGMLLRILGDLMEGETSPEWTDRWSTIEDAADILLSYEHSFIPGILQVENYARPVVQFTQPLGDVSQKLNSRMSRKEILQKEDAAICSFIIQERALYNLVGSPAVMREQMHALIEEAHRPNVTIQVLPDDAGCHPGQAGAFMIAKLEGNEYVYQDGTWRGHVMEDEHDITEFARIWLTIQAETFNKKASIELIEKVEEQWSR</sequence>
<evidence type="ECO:0000313" key="3">
    <source>
        <dbReference type="Proteomes" id="UP000294513"/>
    </source>
</evidence>
<dbReference type="OrthoDB" id="3466567at2"/>
<dbReference type="PROSITE" id="PS50943">
    <property type="entry name" value="HTH_CROC1"/>
    <property type="match status" value="1"/>
</dbReference>
<dbReference type="SUPFAM" id="SSF47413">
    <property type="entry name" value="lambda repressor-like DNA-binding domains"/>
    <property type="match status" value="1"/>
</dbReference>
<comment type="caution">
    <text evidence="2">The sequence shown here is derived from an EMBL/GenBank/DDBJ whole genome shotgun (WGS) entry which is preliminary data.</text>
</comment>
<proteinExistence type="predicted"/>
<evidence type="ECO:0000259" key="1">
    <source>
        <dbReference type="PROSITE" id="PS50943"/>
    </source>
</evidence>
<dbReference type="Pfam" id="PF01381">
    <property type="entry name" value="HTH_3"/>
    <property type="match status" value="1"/>
</dbReference>
<dbReference type="Proteomes" id="UP000294513">
    <property type="component" value="Unassembled WGS sequence"/>
</dbReference>
<gene>
    <name evidence="2" type="ORF">E1298_17425</name>
</gene>
<keyword evidence="3" id="KW-1185">Reference proteome</keyword>
<name>A0A4R5BM86_9ACTN</name>
<dbReference type="InterPro" id="IPR043917">
    <property type="entry name" value="DUF5753"/>
</dbReference>
<accession>A0A4R5BM86</accession>
<feature type="domain" description="HTH cro/C1-type" evidence="1">
    <location>
        <begin position="22"/>
        <end position="78"/>
    </location>
</feature>
<evidence type="ECO:0000313" key="2">
    <source>
        <dbReference type="EMBL" id="TDD86416.1"/>
    </source>
</evidence>